<dbReference type="STRING" id="6832.A0A553NVI1"/>
<dbReference type="PROSITE" id="PS00018">
    <property type="entry name" value="EF_HAND_1"/>
    <property type="match status" value="1"/>
</dbReference>
<evidence type="ECO:0000313" key="4">
    <source>
        <dbReference type="Proteomes" id="UP000318571"/>
    </source>
</evidence>
<dbReference type="OMA" id="WRQACDR"/>
<sequence length="346" mass="39713">MLRKSIRRIKGRNGTDSSESGRQSPKSDNSSLGSNSPLHIPSKPQKLTNGEVKRRVKKPKSHTEEKPAKKKFDYIVHTAWVHRGFSDDVTEVKKLLPGGDLLTDFQKDKFRYFFFHVLDLNSDNVISAEDFEKLNERIRHYMDWSVNSIQYLAMKEVHSTFLECFLKTAANFSKQDDDEPEVEQKTCVTIDEWIDVWGTLVGTAKKLDDFPMWVQYYPKILFDIINRSGTGVITKSQLKYFYTAFLDVGKLGEHRLEEITNNAFSALTSGGDIRLTYHIFKLSFLNFLLGKQPNGPGQFIFGTVTPRTATCMFPVDYSAMNATDEDIEPFRHEKLEEKGSRRSVLV</sequence>
<feature type="compositionally biased region" description="Polar residues" evidence="2">
    <location>
        <begin position="14"/>
        <end position="37"/>
    </location>
</feature>
<accession>A0A553NVI1</accession>
<evidence type="ECO:0000256" key="2">
    <source>
        <dbReference type="SAM" id="MobiDB-lite"/>
    </source>
</evidence>
<evidence type="ECO:0008006" key="5">
    <source>
        <dbReference type="Google" id="ProtNLM"/>
    </source>
</evidence>
<dbReference type="SUPFAM" id="SSF47473">
    <property type="entry name" value="EF-hand"/>
    <property type="match status" value="1"/>
</dbReference>
<evidence type="ECO:0000256" key="1">
    <source>
        <dbReference type="ARBA" id="ARBA00022837"/>
    </source>
</evidence>
<evidence type="ECO:0000313" key="3">
    <source>
        <dbReference type="EMBL" id="TRY69441.1"/>
    </source>
</evidence>
<gene>
    <name evidence="3" type="ORF">TCAL_05080</name>
</gene>
<reference evidence="3 4" key="1">
    <citation type="journal article" date="2018" name="Nat. Ecol. Evol.">
        <title>Genomic signatures of mitonuclear coevolution across populations of Tigriopus californicus.</title>
        <authorList>
            <person name="Barreto F.S."/>
            <person name="Watson E.T."/>
            <person name="Lima T.G."/>
            <person name="Willett C.S."/>
            <person name="Edmands S."/>
            <person name="Li W."/>
            <person name="Burton R.S."/>
        </authorList>
    </citation>
    <scope>NUCLEOTIDE SEQUENCE [LARGE SCALE GENOMIC DNA]</scope>
    <source>
        <strain evidence="3 4">San Diego</strain>
    </source>
</reference>
<comment type="caution">
    <text evidence="3">The sequence shown here is derived from an EMBL/GenBank/DDBJ whole genome shotgun (WGS) entry which is preliminary data.</text>
</comment>
<proteinExistence type="predicted"/>
<feature type="region of interest" description="Disordered" evidence="2">
    <location>
        <begin position="1"/>
        <end position="68"/>
    </location>
</feature>
<organism evidence="3 4">
    <name type="scientific">Tigriopus californicus</name>
    <name type="common">Marine copepod</name>
    <dbReference type="NCBI Taxonomy" id="6832"/>
    <lineage>
        <taxon>Eukaryota</taxon>
        <taxon>Metazoa</taxon>
        <taxon>Ecdysozoa</taxon>
        <taxon>Arthropoda</taxon>
        <taxon>Crustacea</taxon>
        <taxon>Multicrustacea</taxon>
        <taxon>Hexanauplia</taxon>
        <taxon>Copepoda</taxon>
        <taxon>Harpacticoida</taxon>
        <taxon>Harpacticidae</taxon>
        <taxon>Tigriopus</taxon>
    </lineage>
</organism>
<name>A0A553NVI1_TIGCA</name>
<protein>
    <recommendedName>
        <fullName evidence="5">EF-hand domain-containing protein</fullName>
    </recommendedName>
</protein>
<dbReference type="InterPro" id="IPR011992">
    <property type="entry name" value="EF-hand-dom_pair"/>
</dbReference>
<feature type="compositionally biased region" description="Basic residues" evidence="2">
    <location>
        <begin position="1"/>
        <end position="11"/>
    </location>
</feature>
<dbReference type="EMBL" id="VCGU01000010">
    <property type="protein sequence ID" value="TRY69441.1"/>
    <property type="molecule type" value="Genomic_DNA"/>
</dbReference>
<keyword evidence="1" id="KW-0106">Calcium</keyword>
<dbReference type="Gene3D" id="1.10.238.10">
    <property type="entry name" value="EF-hand"/>
    <property type="match status" value="1"/>
</dbReference>
<keyword evidence="4" id="KW-1185">Reference proteome</keyword>
<dbReference type="AlphaFoldDB" id="A0A553NVI1"/>
<dbReference type="Proteomes" id="UP000318571">
    <property type="component" value="Chromosome 1"/>
</dbReference>
<dbReference type="InterPro" id="IPR018247">
    <property type="entry name" value="EF_Hand_1_Ca_BS"/>
</dbReference>